<dbReference type="AlphaFoldDB" id="A0A392PIM9"/>
<evidence type="ECO:0000256" key="4">
    <source>
        <dbReference type="ARBA" id="ARBA00023235"/>
    </source>
</evidence>
<keyword evidence="3" id="KW-0697">Rotamase</keyword>
<evidence type="ECO:0000256" key="3">
    <source>
        <dbReference type="ARBA" id="ARBA00023110"/>
    </source>
</evidence>
<sequence>MYLFAMALEGSGVAKLATLGDGSPAGKSILQCSSGHKNPVYLCTLLPNKVETCSLNLKFDEEDLVAFSVIGSRSIHLSGYFVADDGDDLRDDYE</sequence>
<keyword evidence="7" id="KW-1185">Reference proteome</keyword>
<dbReference type="PANTHER" id="PTHR43811">
    <property type="entry name" value="FKBP-TYPE PEPTIDYL-PROLYL CIS-TRANS ISOMERASE FKPA"/>
    <property type="match status" value="1"/>
</dbReference>
<dbReference type="Gene3D" id="2.60.120.340">
    <property type="entry name" value="Nucleoplasmin core domain"/>
    <property type="match status" value="1"/>
</dbReference>
<dbReference type="PANTHER" id="PTHR43811:SF19">
    <property type="entry name" value="39 KDA FK506-BINDING NUCLEAR PROTEIN"/>
    <property type="match status" value="1"/>
</dbReference>
<dbReference type="Pfam" id="PF17800">
    <property type="entry name" value="NPL"/>
    <property type="match status" value="1"/>
</dbReference>
<comment type="catalytic activity">
    <reaction evidence="1">
        <text>[protein]-peptidylproline (omega=180) = [protein]-peptidylproline (omega=0)</text>
        <dbReference type="Rhea" id="RHEA:16237"/>
        <dbReference type="Rhea" id="RHEA-COMP:10747"/>
        <dbReference type="Rhea" id="RHEA-COMP:10748"/>
        <dbReference type="ChEBI" id="CHEBI:83833"/>
        <dbReference type="ChEBI" id="CHEBI:83834"/>
        <dbReference type="EC" id="5.2.1.8"/>
    </reaction>
</comment>
<dbReference type="EMBL" id="LXQA010082033">
    <property type="protein sequence ID" value="MCI11918.1"/>
    <property type="molecule type" value="Genomic_DNA"/>
</dbReference>
<dbReference type="Proteomes" id="UP000265520">
    <property type="component" value="Unassembled WGS sequence"/>
</dbReference>
<dbReference type="EC" id="5.2.1.8" evidence="2"/>
<proteinExistence type="predicted"/>
<organism evidence="6 7">
    <name type="scientific">Trifolium medium</name>
    <dbReference type="NCBI Taxonomy" id="97028"/>
    <lineage>
        <taxon>Eukaryota</taxon>
        <taxon>Viridiplantae</taxon>
        <taxon>Streptophyta</taxon>
        <taxon>Embryophyta</taxon>
        <taxon>Tracheophyta</taxon>
        <taxon>Spermatophyta</taxon>
        <taxon>Magnoliopsida</taxon>
        <taxon>eudicotyledons</taxon>
        <taxon>Gunneridae</taxon>
        <taxon>Pentapetalae</taxon>
        <taxon>rosids</taxon>
        <taxon>fabids</taxon>
        <taxon>Fabales</taxon>
        <taxon>Fabaceae</taxon>
        <taxon>Papilionoideae</taxon>
        <taxon>50 kb inversion clade</taxon>
        <taxon>NPAAA clade</taxon>
        <taxon>Hologalegina</taxon>
        <taxon>IRL clade</taxon>
        <taxon>Trifolieae</taxon>
        <taxon>Trifolium</taxon>
    </lineage>
</organism>
<name>A0A392PIM9_9FABA</name>
<keyword evidence="4 6" id="KW-0413">Isomerase</keyword>
<feature type="domain" description="Nucleoplasmin-like" evidence="5">
    <location>
        <begin position="17"/>
        <end position="82"/>
    </location>
</feature>
<comment type="caution">
    <text evidence="6">The sequence shown here is derived from an EMBL/GenBank/DDBJ whole genome shotgun (WGS) entry which is preliminary data.</text>
</comment>
<protein>
    <recommendedName>
        <fullName evidence="2">peptidylprolyl isomerase</fullName>
        <ecNumber evidence="2">5.2.1.8</ecNumber>
    </recommendedName>
</protein>
<evidence type="ECO:0000313" key="7">
    <source>
        <dbReference type="Proteomes" id="UP000265520"/>
    </source>
</evidence>
<accession>A0A392PIM9</accession>
<dbReference type="InterPro" id="IPR041232">
    <property type="entry name" value="NPL"/>
</dbReference>
<evidence type="ECO:0000256" key="1">
    <source>
        <dbReference type="ARBA" id="ARBA00000971"/>
    </source>
</evidence>
<evidence type="ECO:0000256" key="2">
    <source>
        <dbReference type="ARBA" id="ARBA00013194"/>
    </source>
</evidence>
<reference evidence="6 7" key="1">
    <citation type="journal article" date="2018" name="Front. Plant Sci.">
        <title>Red Clover (Trifolium pratense) and Zigzag Clover (T. medium) - A Picture of Genomic Similarities and Differences.</title>
        <authorList>
            <person name="Dluhosova J."/>
            <person name="Istvanek J."/>
            <person name="Nedelnik J."/>
            <person name="Repkova J."/>
        </authorList>
    </citation>
    <scope>NUCLEOTIDE SEQUENCE [LARGE SCALE GENOMIC DNA]</scope>
    <source>
        <strain evidence="7">cv. 10/8</strain>
        <tissue evidence="6">Leaf</tissue>
    </source>
</reference>
<evidence type="ECO:0000259" key="5">
    <source>
        <dbReference type="Pfam" id="PF17800"/>
    </source>
</evidence>
<dbReference type="GO" id="GO:0003755">
    <property type="term" value="F:peptidyl-prolyl cis-trans isomerase activity"/>
    <property type="evidence" value="ECO:0007669"/>
    <property type="project" value="UniProtKB-KW"/>
</dbReference>
<evidence type="ECO:0000313" key="6">
    <source>
        <dbReference type="EMBL" id="MCI11918.1"/>
    </source>
</evidence>